<dbReference type="Gene3D" id="2.30.180.10">
    <property type="entry name" value="FAS1 domain"/>
    <property type="match status" value="1"/>
</dbReference>
<reference evidence="4 5" key="1">
    <citation type="submission" date="2012-10" db="EMBL/GenBank/DDBJ databases">
        <title>Genome sequencing of Tanticharoenia sakaeratensis NBRC 103193.</title>
        <authorList>
            <person name="Azuma Y."/>
            <person name="Hadano H."/>
            <person name="Hirakawa H."/>
            <person name="Matsushita K."/>
        </authorList>
    </citation>
    <scope>NUCLEOTIDE SEQUENCE [LARGE SCALE GENOMIC DNA]</scope>
    <source>
        <strain evidence="4 5">NBRC 103193</strain>
    </source>
</reference>
<feature type="region of interest" description="Disordered" evidence="1">
    <location>
        <begin position="33"/>
        <end position="87"/>
    </location>
</feature>
<sequence>MTDNGWYGVRRARCLVALVLPFMVAACESGAQQDPLPLRGGTSASLMPASAEPARQLPSPDAKFGAGGAPDSPVAYERPAAPSYPDRPLSENLASSLEVADYVHGLDTTGLSALLRRAGPFTVFAIPNRPLERFAGQWSGSDLYAPASQPVLKRLLGYTIVRGRWDEARLRRVIARTHGTAVALKTISGDPLTVAVEPSTGQLVLANAKGATNRLWFISARQSNGVLYFTQDILPPA</sequence>
<dbReference type="Proteomes" id="UP000032679">
    <property type="component" value="Unassembled WGS sequence"/>
</dbReference>
<organism evidence="4 5">
    <name type="scientific">Tanticharoenia sakaeratensis NBRC 103193</name>
    <dbReference type="NCBI Taxonomy" id="1231623"/>
    <lineage>
        <taxon>Bacteria</taxon>
        <taxon>Pseudomonadati</taxon>
        <taxon>Pseudomonadota</taxon>
        <taxon>Alphaproteobacteria</taxon>
        <taxon>Acetobacterales</taxon>
        <taxon>Acetobacteraceae</taxon>
        <taxon>Tanticharoenia</taxon>
    </lineage>
</organism>
<evidence type="ECO:0000313" key="5">
    <source>
        <dbReference type="Proteomes" id="UP000032679"/>
    </source>
</evidence>
<dbReference type="STRING" id="1231623.Tasa_055_018"/>
<dbReference type="InterPro" id="IPR036378">
    <property type="entry name" value="FAS1_dom_sf"/>
</dbReference>
<dbReference type="RefSeq" id="WP_053053923.1">
    <property type="nucleotide sequence ID" value="NZ_BALE01000055.1"/>
</dbReference>
<evidence type="ECO:0000259" key="3">
    <source>
        <dbReference type="PROSITE" id="PS50213"/>
    </source>
</evidence>
<protein>
    <submittedName>
        <fullName evidence="4">Beta-Ig-H3/fasciclin</fullName>
    </submittedName>
</protein>
<evidence type="ECO:0000256" key="2">
    <source>
        <dbReference type="SAM" id="SignalP"/>
    </source>
</evidence>
<feature type="domain" description="FAS1" evidence="3">
    <location>
        <begin position="86"/>
        <end position="234"/>
    </location>
</feature>
<gene>
    <name evidence="4" type="ORF">Tasa_055_018</name>
</gene>
<name>A0A0D6MPQ4_9PROT</name>
<comment type="caution">
    <text evidence="4">The sequence shown here is derived from an EMBL/GenBank/DDBJ whole genome shotgun (WGS) entry which is preliminary data.</text>
</comment>
<dbReference type="SUPFAM" id="SSF82153">
    <property type="entry name" value="FAS1 domain"/>
    <property type="match status" value="1"/>
</dbReference>
<dbReference type="InterPro" id="IPR000782">
    <property type="entry name" value="FAS1_domain"/>
</dbReference>
<proteinExistence type="predicted"/>
<dbReference type="AlphaFoldDB" id="A0A0D6MPQ4"/>
<keyword evidence="2" id="KW-0732">Signal</keyword>
<accession>A0A0D6MPQ4</accession>
<feature type="signal peptide" evidence="2">
    <location>
        <begin position="1"/>
        <end position="26"/>
    </location>
</feature>
<feature type="chain" id="PRO_5002308485" evidence="2">
    <location>
        <begin position="27"/>
        <end position="237"/>
    </location>
</feature>
<dbReference type="EMBL" id="BALE01000055">
    <property type="protein sequence ID" value="GAN55687.1"/>
    <property type="molecule type" value="Genomic_DNA"/>
</dbReference>
<evidence type="ECO:0000313" key="4">
    <source>
        <dbReference type="EMBL" id="GAN55687.1"/>
    </source>
</evidence>
<evidence type="ECO:0000256" key="1">
    <source>
        <dbReference type="SAM" id="MobiDB-lite"/>
    </source>
</evidence>
<dbReference type="PROSITE" id="PS50213">
    <property type="entry name" value="FAS1"/>
    <property type="match status" value="1"/>
</dbReference>
<keyword evidence="5" id="KW-1185">Reference proteome</keyword>